<gene>
    <name evidence="2" type="ORF">PCASD_08401</name>
</gene>
<dbReference type="Proteomes" id="UP000235392">
    <property type="component" value="Unassembled WGS sequence"/>
</dbReference>
<feature type="region of interest" description="Disordered" evidence="1">
    <location>
        <begin position="89"/>
        <end position="109"/>
    </location>
</feature>
<feature type="compositionally biased region" description="Basic and acidic residues" evidence="1">
    <location>
        <begin position="89"/>
        <end position="106"/>
    </location>
</feature>
<protein>
    <submittedName>
        <fullName evidence="2">Uncharacterized protein</fullName>
    </submittedName>
</protein>
<organism evidence="2 3">
    <name type="scientific">Puccinia coronata f. sp. avenae</name>
    <dbReference type="NCBI Taxonomy" id="200324"/>
    <lineage>
        <taxon>Eukaryota</taxon>
        <taxon>Fungi</taxon>
        <taxon>Dikarya</taxon>
        <taxon>Basidiomycota</taxon>
        <taxon>Pucciniomycotina</taxon>
        <taxon>Pucciniomycetes</taxon>
        <taxon>Pucciniales</taxon>
        <taxon>Pucciniaceae</taxon>
        <taxon>Puccinia</taxon>
    </lineage>
</organism>
<comment type="caution">
    <text evidence="2">The sequence shown here is derived from an EMBL/GenBank/DDBJ whole genome shotgun (WGS) entry which is preliminary data.</text>
</comment>
<feature type="compositionally biased region" description="Basic residues" evidence="1">
    <location>
        <begin position="219"/>
        <end position="230"/>
    </location>
</feature>
<evidence type="ECO:0000256" key="1">
    <source>
        <dbReference type="SAM" id="MobiDB-lite"/>
    </source>
</evidence>
<dbReference type="EMBL" id="PGCI01000610">
    <property type="protein sequence ID" value="PLW24415.1"/>
    <property type="molecule type" value="Genomic_DNA"/>
</dbReference>
<feature type="region of interest" description="Disordered" evidence="1">
    <location>
        <begin position="204"/>
        <end position="230"/>
    </location>
</feature>
<dbReference type="AlphaFoldDB" id="A0A2N5TG06"/>
<name>A0A2N5TG06_9BASI</name>
<feature type="compositionally biased region" description="Basic and acidic residues" evidence="1">
    <location>
        <begin position="125"/>
        <end position="139"/>
    </location>
</feature>
<feature type="region of interest" description="Disordered" evidence="1">
    <location>
        <begin position="124"/>
        <end position="157"/>
    </location>
</feature>
<evidence type="ECO:0000313" key="2">
    <source>
        <dbReference type="EMBL" id="PLW24415.1"/>
    </source>
</evidence>
<accession>A0A2N5TG06</accession>
<sequence>MYDDHLNDGNAQLVNKDVTSLGGIQAHIEKIQQDHPKAQGKIPFIHLKRLLEWSPLLTLTKQNQATSTKEIKTLPKLIKGQLTYEDKDSKKLEESNADDDKPRFSDSNELTEELVFKTMDIADGDAPKDVQEPTVHERNGSVSSNVKEEEPTSNISKVQPPKLRLKLKLACKPPGPTLDTTTVKAIMPSTAPAPVSKILLKKLNKKAPKGAKEETNRQKSNRLSKKCAKD</sequence>
<evidence type="ECO:0000313" key="3">
    <source>
        <dbReference type="Proteomes" id="UP000235392"/>
    </source>
</evidence>
<proteinExistence type="predicted"/>
<reference evidence="2 3" key="1">
    <citation type="submission" date="2017-11" db="EMBL/GenBank/DDBJ databases">
        <title>De novo assembly and phasing of dikaryotic genomes from two isolates of Puccinia coronata f. sp. avenae, the causal agent of oat crown rust.</title>
        <authorList>
            <person name="Miller M.E."/>
            <person name="Zhang Y."/>
            <person name="Omidvar V."/>
            <person name="Sperschneider J."/>
            <person name="Schwessinger B."/>
            <person name="Raley C."/>
            <person name="Palmer J.M."/>
            <person name="Garnica D."/>
            <person name="Upadhyaya N."/>
            <person name="Rathjen J."/>
            <person name="Taylor J.M."/>
            <person name="Park R.F."/>
            <person name="Dodds P.N."/>
            <person name="Hirsch C.D."/>
            <person name="Kianian S.F."/>
            <person name="Figueroa M."/>
        </authorList>
    </citation>
    <scope>NUCLEOTIDE SEQUENCE [LARGE SCALE GENOMIC DNA]</scope>
    <source>
        <strain evidence="2">12SD80</strain>
    </source>
</reference>